<keyword evidence="1" id="KW-1185">Reference proteome</keyword>
<dbReference type="Proteomes" id="UP000887577">
    <property type="component" value="Unplaced"/>
</dbReference>
<protein>
    <submittedName>
        <fullName evidence="2">Uncharacterized protein</fullName>
    </submittedName>
</protein>
<name>A0A914Y7T8_9BILA</name>
<evidence type="ECO:0000313" key="1">
    <source>
        <dbReference type="Proteomes" id="UP000887577"/>
    </source>
</evidence>
<reference evidence="2" key="1">
    <citation type="submission" date="2022-11" db="UniProtKB">
        <authorList>
            <consortium name="WormBaseParasite"/>
        </authorList>
    </citation>
    <scope>IDENTIFICATION</scope>
</reference>
<proteinExistence type="predicted"/>
<dbReference type="WBParaSite" id="PSU_v2.g15339.t1">
    <property type="protein sequence ID" value="PSU_v2.g15339.t1"/>
    <property type="gene ID" value="PSU_v2.g15339"/>
</dbReference>
<organism evidence="1 2">
    <name type="scientific">Panagrolaimus superbus</name>
    <dbReference type="NCBI Taxonomy" id="310955"/>
    <lineage>
        <taxon>Eukaryota</taxon>
        <taxon>Metazoa</taxon>
        <taxon>Ecdysozoa</taxon>
        <taxon>Nematoda</taxon>
        <taxon>Chromadorea</taxon>
        <taxon>Rhabditida</taxon>
        <taxon>Tylenchina</taxon>
        <taxon>Panagrolaimomorpha</taxon>
        <taxon>Panagrolaimoidea</taxon>
        <taxon>Panagrolaimidae</taxon>
        <taxon>Panagrolaimus</taxon>
    </lineage>
</organism>
<evidence type="ECO:0000313" key="2">
    <source>
        <dbReference type="WBParaSite" id="PSU_v2.g15339.t1"/>
    </source>
</evidence>
<sequence>MIIDSLHTHYESRLKTLEAMLTEDDATEVHVAMNEADNNETPESQLLSKQLTDATTAVLKRIETNNEEKKSVLEELTAANSTNG</sequence>
<accession>A0A914Y7T8</accession>
<dbReference type="AlphaFoldDB" id="A0A914Y7T8"/>